<dbReference type="EMBL" id="JADBED010000002">
    <property type="protein sequence ID" value="MBE1525480.1"/>
    <property type="molecule type" value="Genomic_DNA"/>
</dbReference>
<dbReference type="Proteomes" id="UP000643525">
    <property type="component" value="Unassembled WGS sequence"/>
</dbReference>
<proteinExistence type="predicted"/>
<dbReference type="InterPro" id="IPR010985">
    <property type="entry name" value="Ribbon_hlx_hlx"/>
</dbReference>
<comment type="caution">
    <text evidence="1">The sequence shown here is derived from an EMBL/GenBank/DDBJ whole genome shotgun (WGS) entry which is preliminary data.</text>
</comment>
<gene>
    <name evidence="1" type="ORF">H4W27_002654</name>
</gene>
<name>A0ABR9JI54_9MICC</name>
<protein>
    <submittedName>
        <fullName evidence="1">RHH-type rel operon transcriptional repressor/antitoxin RelB</fullName>
    </submittedName>
</protein>
<sequence length="75" mass="8750">MTTTVRLPADLEARLAQVAEGTGRPKSYYLRSLLEENIERLEWELSLERKVADIRAGKRQTYSLEEVERELDLEN</sequence>
<dbReference type="Pfam" id="PF19807">
    <property type="entry name" value="DUF6290"/>
    <property type="match status" value="1"/>
</dbReference>
<organism evidence="1 2">
    <name type="scientific">Nesterenkonia lutea</name>
    <dbReference type="NCBI Taxonomy" id="272919"/>
    <lineage>
        <taxon>Bacteria</taxon>
        <taxon>Bacillati</taxon>
        <taxon>Actinomycetota</taxon>
        <taxon>Actinomycetes</taxon>
        <taxon>Micrococcales</taxon>
        <taxon>Micrococcaceae</taxon>
        <taxon>Nesterenkonia</taxon>
    </lineage>
</organism>
<keyword evidence="2" id="KW-1185">Reference proteome</keyword>
<reference evidence="1 2" key="1">
    <citation type="submission" date="2020-10" db="EMBL/GenBank/DDBJ databases">
        <title>Sequencing the genomes of 1000 actinobacteria strains.</title>
        <authorList>
            <person name="Klenk H.-P."/>
        </authorList>
    </citation>
    <scope>NUCLEOTIDE SEQUENCE [LARGE SCALE GENOMIC DNA]</scope>
    <source>
        <strain evidence="1 2">DSM 15666</strain>
    </source>
</reference>
<evidence type="ECO:0000313" key="2">
    <source>
        <dbReference type="Proteomes" id="UP000643525"/>
    </source>
</evidence>
<evidence type="ECO:0000313" key="1">
    <source>
        <dbReference type="EMBL" id="MBE1525480.1"/>
    </source>
</evidence>
<dbReference type="SUPFAM" id="SSF47598">
    <property type="entry name" value="Ribbon-helix-helix"/>
    <property type="match status" value="1"/>
</dbReference>
<accession>A0ABR9JI54</accession>
<dbReference type="RefSeq" id="WP_192596628.1">
    <property type="nucleotide sequence ID" value="NZ_BAAALJ010000025.1"/>
</dbReference>
<dbReference type="InterPro" id="IPR046257">
    <property type="entry name" value="DUF6290"/>
</dbReference>